<comment type="similarity">
    <text evidence="2">Belongs to the methyl-accepting chemotaxis (MCP) protein family.</text>
</comment>
<feature type="domain" description="Methyl-accepting transducer" evidence="5">
    <location>
        <begin position="207"/>
        <end position="436"/>
    </location>
</feature>
<dbReference type="PRINTS" id="PR00260">
    <property type="entry name" value="CHEMTRNSDUCR"/>
</dbReference>
<dbReference type="InterPro" id="IPR003660">
    <property type="entry name" value="HAMP_dom"/>
</dbReference>
<dbReference type="Proteomes" id="UP000664288">
    <property type="component" value="Unassembled WGS sequence"/>
</dbReference>
<dbReference type="Gene3D" id="3.30.450.20">
    <property type="entry name" value="PAS domain"/>
    <property type="match status" value="1"/>
</dbReference>
<dbReference type="PANTHER" id="PTHR43531">
    <property type="entry name" value="PROTEIN ICFG"/>
    <property type="match status" value="1"/>
</dbReference>
<sequence>MFARLRRKEADYGQQIADLVFKHSPDAYYVFEDGRMTECNPATETMLRAKRDQLVGRRPEELAPEKQPCGTASAEKSRQMSESALRDGIVRFEWQMRRPDGSTFPGFLTLVRSSVDGRPVIVAFLVDMTIMVEMREQQEKARQAEEAAAKRQSGAFDLLARGLAKVASGDLAVRVGPQMPAGFEGIGRDFDAAVGSLGTAMREVTDSVRAVAATSNEIAATADDLSRRTEQQAATLEETVAALNEISTAVNATAKNANSAERIATTAREKAERGGNVVASAIEAMNRIEASSNQISQIIGVIDEIAFQTNLLALNAGVEAARAGEAGKGFAVVAQEVRALAQRSAEAAKEIKALISTSSEQVENGVELVTASGKSLEEIVAEVSLMSETINQIAGSAGQQATSLNELSSAADAMDKATQQNAAIVEEATASARTLAGEADRLDEIVQKFQVERAPARGAGVQRLAA</sequence>
<name>A0ABS3J981_9HYPH</name>
<dbReference type="InterPro" id="IPR004089">
    <property type="entry name" value="MCPsignal_dom"/>
</dbReference>
<dbReference type="NCBIfam" id="TIGR00229">
    <property type="entry name" value="sensory_box"/>
    <property type="match status" value="1"/>
</dbReference>
<keyword evidence="3" id="KW-0807">Transducer</keyword>
<dbReference type="Pfam" id="PF00015">
    <property type="entry name" value="MCPsignal"/>
    <property type="match status" value="1"/>
</dbReference>
<dbReference type="InterPro" id="IPR004090">
    <property type="entry name" value="Chemotax_Me-accpt_rcpt"/>
</dbReference>
<feature type="region of interest" description="Disordered" evidence="4">
    <location>
        <begin position="55"/>
        <end position="80"/>
    </location>
</feature>
<reference evidence="7 8" key="1">
    <citation type="submission" date="2021-03" db="EMBL/GenBank/DDBJ databases">
        <title>Whole genome sequence of Jiella sp. MQZ13P-4.</title>
        <authorList>
            <person name="Tuo L."/>
        </authorList>
    </citation>
    <scope>NUCLEOTIDE SEQUENCE [LARGE SCALE GENOMIC DNA]</scope>
    <source>
        <strain evidence="7 8">MQZ13P-4</strain>
    </source>
</reference>
<evidence type="ECO:0000256" key="3">
    <source>
        <dbReference type="PROSITE-ProRule" id="PRU00284"/>
    </source>
</evidence>
<evidence type="ECO:0000256" key="1">
    <source>
        <dbReference type="ARBA" id="ARBA00022500"/>
    </source>
</evidence>
<dbReference type="PROSITE" id="PS50885">
    <property type="entry name" value="HAMP"/>
    <property type="match status" value="1"/>
</dbReference>
<proteinExistence type="inferred from homology"/>
<dbReference type="SMART" id="SM00283">
    <property type="entry name" value="MA"/>
    <property type="match status" value="1"/>
</dbReference>
<keyword evidence="1" id="KW-0145">Chemotaxis</keyword>
<dbReference type="PROSITE" id="PS50111">
    <property type="entry name" value="CHEMOTAXIS_TRANSDUC_2"/>
    <property type="match status" value="1"/>
</dbReference>
<dbReference type="RefSeq" id="WP_207352313.1">
    <property type="nucleotide sequence ID" value="NZ_JAFMPY010000024.1"/>
</dbReference>
<gene>
    <name evidence="7" type="ORF">J1C47_18695</name>
</gene>
<dbReference type="EMBL" id="JAFMPY010000024">
    <property type="protein sequence ID" value="MBO0905677.1"/>
    <property type="molecule type" value="Genomic_DNA"/>
</dbReference>
<comment type="caution">
    <text evidence="7">The sequence shown here is derived from an EMBL/GenBank/DDBJ whole genome shotgun (WGS) entry which is preliminary data.</text>
</comment>
<protein>
    <submittedName>
        <fullName evidence="7">PAS domain-containing protein</fullName>
    </submittedName>
</protein>
<evidence type="ECO:0000313" key="7">
    <source>
        <dbReference type="EMBL" id="MBO0905677.1"/>
    </source>
</evidence>
<dbReference type="CDD" id="cd11386">
    <property type="entry name" value="MCP_signal"/>
    <property type="match status" value="1"/>
</dbReference>
<dbReference type="InterPro" id="IPR000014">
    <property type="entry name" value="PAS"/>
</dbReference>
<organism evidence="7 8">
    <name type="scientific">Jiella sonneratiae</name>
    <dbReference type="NCBI Taxonomy" id="2816856"/>
    <lineage>
        <taxon>Bacteria</taxon>
        <taxon>Pseudomonadati</taxon>
        <taxon>Pseudomonadota</taxon>
        <taxon>Alphaproteobacteria</taxon>
        <taxon>Hyphomicrobiales</taxon>
        <taxon>Aurantimonadaceae</taxon>
        <taxon>Jiella</taxon>
    </lineage>
</organism>
<evidence type="ECO:0000256" key="4">
    <source>
        <dbReference type="SAM" id="MobiDB-lite"/>
    </source>
</evidence>
<feature type="compositionally biased region" description="Basic and acidic residues" evidence="4">
    <location>
        <begin position="55"/>
        <end position="64"/>
    </location>
</feature>
<dbReference type="Pfam" id="PF13426">
    <property type="entry name" value="PAS_9"/>
    <property type="match status" value="1"/>
</dbReference>
<dbReference type="InterPro" id="IPR035965">
    <property type="entry name" value="PAS-like_dom_sf"/>
</dbReference>
<dbReference type="Gene3D" id="1.10.287.950">
    <property type="entry name" value="Methyl-accepting chemotaxis protein"/>
    <property type="match status" value="1"/>
</dbReference>
<keyword evidence="8" id="KW-1185">Reference proteome</keyword>
<feature type="domain" description="HAMP" evidence="6">
    <location>
        <begin position="150"/>
        <end position="202"/>
    </location>
</feature>
<evidence type="ECO:0000313" key="8">
    <source>
        <dbReference type="Proteomes" id="UP000664288"/>
    </source>
</evidence>
<dbReference type="SUPFAM" id="SSF58104">
    <property type="entry name" value="Methyl-accepting chemotaxis protein (MCP) signaling domain"/>
    <property type="match status" value="1"/>
</dbReference>
<dbReference type="PANTHER" id="PTHR43531:SF11">
    <property type="entry name" value="METHYL-ACCEPTING CHEMOTAXIS PROTEIN 3"/>
    <property type="match status" value="1"/>
</dbReference>
<evidence type="ECO:0000259" key="6">
    <source>
        <dbReference type="PROSITE" id="PS50885"/>
    </source>
</evidence>
<evidence type="ECO:0000256" key="2">
    <source>
        <dbReference type="ARBA" id="ARBA00029447"/>
    </source>
</evidence>
<accession>A0ABS3J981</accession>
<dbReference type="InterPro" id="IPR051310">
    <property type="entry name" value="MCP_chemotaxis"/>
</dbReference>
<dbReference type="SUPFAM" id="SSF55785">
    <property type="entry name" value="PYP-like sensor domain (PAS domain)"/>
    <property type="match status" value="1"/>
</dbReference>
<evidence type="ECO:0000259" key="5">
    <source>
        <dbReference type="PROSITE" id="PS50111"/>
    </source>
</evidence>
<dbReference type="CDD" id="cd00130">
    <property type="entry name" value="PAS"/>
    <property type="match status" value="1"/>
</dbReference>